<protein>
    <submittedName>
        <fullName evidence="1">Uncharacterized protein</fullName>
    </submittedName>
</protein>
<dbReference type="SUPFAM" id="SSF53955">
    <property type="entry name" value="Lysozyme-like"/>
    <property type="match status" value="1"/>
</dbReference>
<proteinExistence type="predicted"/>
<reference evidence="1" key="1">
    <citation type="submission" date="2016-01" db="EMBL/GenBank/DDBJ databases">
        <authorList>
            <person name="Regsiter A."/>
            <person name="william w."/>
        </authorList>
    </citation>
    <scope>NUCLEOTIDE SEQUENCE</scope>
    <source>
        <strain evidence="1">NCPPB 1641</strain>
    </source>
</reference>
<name>A0A1S7TSK1_9HYPH</name>
<dbReference type="Gene3D" id="1.10.530.10">
    <property type="match status" value="1"/>
</dbReference>
<gene>
    <name evidence="1" type="ORF">AGR7A_Lc10005</name>
</gene>
<dbReference type="RefSeq" id="WP_137396210.1">
    <property type="nucleotide sequence ID" value="NZ_LT009776.1"/>
</dbReference>
<accession>A0A1S7TSK1</accession>
<keyword evidence="2" id="KW-1185">Reference proteome</keyword>
<dbReference type="AlphaFoldDB" id="A0A1S7TSK1"/>
<dbReference type="EMBL" id="FCNP01000030">
    <property type="protein sequence ID" value="CVI57310.1"/>
    <property type="molecule type" value="Genomic_DNA"/>
</dbReference>
<organism evidence="1 2">
    <name type="scientific">Agrobacterium deltaense NCPPB 1641</name>
    <dbReference type="NCBI Taxonomy" id="1183425"/>
    <lineage>
        <taxon>Bacteria</taxon>
        <taxon>Pseudomonadati</taxon>
        <taxon>Pseudomonadota</taxon>
        <taxon>Alphaproteobacteria</taxon>
        <taxon>Hyphomicrobiales</taxon>
        <taxon>Rhizobiaceae</taxon>
        <taxon>Rhizobium/Agrobacterium group</taxon>
        <taxon>Agrobacterium</taxon>
    </lineage>
</organism>
<evidence type="ECO:0000313" key="1">
    <source>
        <dbReference type="EMBL" id="CVI57310.1"/>
    </source>
</evidence>
<sequence length="390" mass="43379">MLSRRQFTSYFAAASSMLTGNAFMPEISYAQDELPPLEMGLADFSQSWELTQGDSTILVATAADISDDTVIKLSNVTFRTLADIQEYFDRKFSTSFIGFFNSQVANKGAWQGKRIQGARSEENFSAYWHSATLSAPVSLMTFLSYMSVFINEINGNLVSRTESYGSQDHPGISYLFNVVNMTGAGGRKWRKKSYNSDPLNYSLHQLLQDDLFLSSRMNLRFANDLARTTDDVWKGSSYPRDVFPTSGKASESGIILEGDFYKFRGRGLIQTTWRANYRDLADYILDYSGSSPLLLDFKKRWAGYTADQICTLSTGTDWDDIFADPKAEVLQAAIRIHARKGAYLPLSRSPDALNGNAEGSIIKMGNGIGGLGYGNNLKARVRQICLAIDV</sequence>
<evidence type="ECO:0000313" key="2">
    <source>
        <dbReference type="Proteomes" id="UP000192140"/>
    </source>
</evidence>
<comment type="caution">
    <text evidence="1">The sequence shown here is derived from an EMBL/GenBank/DDBJ whole genome shotgun (WGS) entry which is preliminary data.</text>
</comment>
<dbReference type="InterPro" id="IPR023346">
    <property type="entry name" value="Lysozyme-like_dom_sf"/>
</dbReference>
<dbReference type="Proteomes" id="UP000192140">
    <property type="component" value="Unassembled WGS sequence"/>
</dbReference>